<evidence type="ECO:0000256" key="3">
    <source>
        <dbReference type="SAM" id="MobiDB-lite"/>
    </source>
</evidence>
<dbReference type="SUPFAM" id="SSF52738">
    <property type="entry name" value="Methylesterase CheB, C-terminal domain"/>
    <property type="match status" value="1"/>
</dbReference>
<name>A0A554WT74_9BURK</name>
<dbReference type="Pfam" id="PF03705">
    <property type="entry name" value="CheR_N"/>
    <property type="match status" value="1"/>
</dbReference>
<dbReference type="EC" id="2.1.1.80" evidence="6"/>
<keyword evidence="7" id="KW-1185">Reference proteome</keyword>
<dbReference type="GO" id="GO:0000156">
    <property type="term" value="F:phosphorelay response regulator activity"/>
    <property type="evidence" value="ECO:0007669"/>
    <property type="project" value="InterPro"/>
</dbReference>
<dbReference type="GO" id="GO:0006935">
    <property type="term" value="P:chemotaxis"/>
    <property type="evidence" value="ECO:0007669"/>
    <property type="project" value="UniProtKB-UniRule"/>
</dbReference>
<feature type="compositionally biased region" description="Basic residues" evidence="3">
    <location>
        <begin position="1"/>
        <end position="12"/>
    </location>
</feature>
<dbReference type="Gene3D" id="3.30.450.20">
    <property type="entry name" value="PAS domain"/>
    <property type="match status" value="2"/>
</dbReference>
<feature type="active site" evidence="1">
    <location>
        <position position="43"/>
    </location>
</feature>
<dbReference type="Proteomes" id="UP000320225">
    <property type="component" value="Unassembled WGS sequence"/>
</dbReference>
<dbReference type="Pfam" id="PF13596">
    <property type="entry name" value="PAS_10"/>
    <property type="match status" value="1"/>
</dbReference>
<organism evidence="6 7">
    <name type="scientific">Tepidimonas sediminis</name>
    <dbReference type="NCBI Taxonomy" id="2588941"/>
    <lineage>
        <taxon>Bacteria</taxon>
        <taxon>Pseudomonadati</taxon>
        <taxon>Pseudomonadota</taxon>
        <taxon>Betaproteobacteria</taxon>
        <taxon>Burkholderiales</taxon>
        <taxon>Tepidimonas</taxon>
    </lineage>
</organism>
<dbReference type="Pfam" id="PF01339">
    <property type="entry name" value="CheB_methylest"/>
    <property type="match status" value="1"/>
</dbReference>
<dbReference type="AlphaFoldDB" id="A0A554WT74"/>
<dbReference type="InterPro" id="IPR035909">
    <property type="entry name" value="CheB_C"/>
</dbReference>
<keyword evidence="6" id="KW-0489">Methyltransferase</keyword>
<dbReference type="Pfam" id="PF08448">
    <property type="entry name" value="PAS_4"/>
    <property type="match status" value="1"/>
</dbReference>
<dbReference type="InterPro" id="IPR000673">
    <property type="entry name" value="Sig_transdc_resp-reg_Me-estase"/>
</dbReference>
<dbReference type="InterPro" id="IPR013656">
    <property type="entry name" value="PAS_4"/>
</dbReference>
<dbReference type="PANTHER" id="PTHR24422:SF27">
    <property type="entry name" value="PROTEIN-GLUTAMATE O-METHYLTRANSFERASE"/>
    <property type="match status" value="1"/>
</dbReference>
<dbReference type="SUPFAM" id="SSF47757">
    <property type="entry name" value="Chemotaxis receptor methyltransferase CheR, N-terminal domain"/>
    <property type="match status" value="1"/>
</dbReference>
<keyword evidence="6" id="KW-0808">Transferase</keyword>
<accession>A0A554WT74</accession>
<feature type="region of interest" description="Disordered" evidence="3">
    <location>
        <begin position="1"/>
        <end position="28"/>
    </location>
</feature>
<evidence type="ECO:0000259" key="4">
    <source>
        <dbReference type="PROSITE" id="PS50122"/>
    </source>
</evidence>
<feature type="active site" evidence="1">
    <location>
        <position position="161"/>
    </location>
</feature>
<evidence type="ECO:0000256" key="2">
    <source>
        <dbReference type="SAM" id="Coils"/>
    </source>
</evidence>
<dbReference type="OrthoDB" id="9816309at2"/>
<evidence type="ECO:0000256" key="1">
    <source>
        <dbReference type="PROSITE-ProRule" id="PRU00050"/>
    </source>
</evidence>
<dbReference type="EMBL" id="VJND01000002">
    <property type="protein sequence ID" value="TSE26788.1"/>
    <property type="molecule type" value="Genomic_DNA"/>
</dbReference>
<dbReference type="GO" id="GO:0005737">
    <property type="term" value="C:cytoplasm"/>
    <property type="evidence" value="ECO:0007669"/>
    <property type="project" value="InterPro"/>
</dbReference>
<dbReference type="InterPro" id="IPR029063">
    <property type="entry name" value="SAM-dependent_MTases_sf"/>
</dbReference>
<sequence>MNLRASRGRPGRRASSPAAPADHDAAAPSRDEHRLYVVAIGASAGGLDALEKLFAALPPDTGAAYVVIQHLSPDHKSMMASLLARHTAMPVIMVEDDMPIRANHVYLIPPGAIMHLDGAHLRLTPKSPRAFTLPIDVFFQSLATHYGDHSVGVILSGTGSDGTRGAGTINEAGGLLIAQDPDNAKFDGMPRSVIATGLVDAILPVEQIAQRIVAHVTNQPVPLPADALQPLVHTASGPESAMAGIMHLLLQAGGINFEDYKPGTVTRRIERRMAVRQIGSLESYLILLAQDRNELQTLRRELLIPVTSFFRDADAFDALRKQVIEPIVNGKGVGEAIRVWCAGVSTGEEAYSVAMLFLEAFEAAKRWPNLKIFATDVDQTNLDTAAAGTYPESIMAEISAAQLERFFVKRGNQYTVKTELRQCIVFARHNLLTDPPFTKMDLVVCRNTLIYFRNDAQERVLRRLQYALAPNGYLFLGSSESLGNLHTDFRTLSARHKIWQVVRPTTMPLDLGAGKGVGVMPPIYSRRPAAPRGRGAHSAVELGYQTLLKAFAPPPAILVDAGHEPLHFYGDVKRFLELREGEASLEIGRILPEPLIPVAAALLFKVARENASASADPVRLPLEPGGPPRLVRLSAWPVGEVEGQRLTLLVFEEVHAAAGAQPPTIDLPSETSERIEVLEHELAATRESLQATIEELETANEELQATNEELMASNEELQSSNEELQSVNEELNTVNAEYQEKIDILNRINADLESLAKVVASGTVFVDEELRLTRFSPDASAIFRLRDSDIGRPLSDLNHVLDYPDLMRDLRAALDNGTPLEKSVTGAGGRHYLVKMLPYRIPSSASRGLVVSFIDTTSIHEASRLQDILDALAEHVAVLDEHGRIVMVNQAWRQFAQANGDPELRHSGPGTNYLEVCRVGPGVADADFARRASEGLRAVLEGRLSHFTMEYPCHSPDEERWFVMHVRPLAGETHGAVVSHVNITAWVRRARADAAPQ</sequence>
<dbReference type="Gene3D" id="3.40.50.150">
    <property type="entry name" value="Vaccinia Virus protein VP39"/>
    <property type="match status" value="1"/>
</dbReference>
<gene>
    <name evidence="6" type="primary">cheR_1</name>
    <name evidence="6" type="ORF">Tsedi_00496</name>
</gene>
<keyword evidence="1" id="KW-0145">Chemotaxis</keyword>
<feature type="active site" evidence="1">
    <location>
        <position position="70"/>
    </location>
</feature>
<dbReference type="InterPro" id="IPR022641">
    <property type="entry name" value="CheR_N"/>
</dbReference>
<feature type="coiled-coil region" evidence="2">
    <location>
        <begin position="675"/>
        <end position="755"/>
    </location>
</feature>
<dbReference type="PRINTS" id="PR00996">
    <property type="entry name" value="CHERMTFRASE"/>
</dbReference>
<dbReference type="SUPFAM" id="SSF55785">
    <property type="entry name" value="PYP-like sensor domain (PAS domain)"/>
    <property type="match status" value="2"/>
</dbReference>
<dbReference type="PANTHER" id="PTHR24422">
    <property type="entry name" value="CHEMOTAXIS PROTEIN METHYLTRANSFERASE"/>
    <property type="match status" value="1"/>
</dbReference>
<keyword evidence="2" id="KW-0175">Coiled coil</keyword>
<protein>
    <submittedName>
        <fullName evidence="6">Chemotaxis protein methyltransferase</fullName>
        <ecNumber evidence="6">2.1.1.80</ecNumber>
    </submittedName>
</protein>
<dbReference type="InterPro" id="IPR022642">
    <property type="entry name" value="CheR_C"/>
</dbReference>
<feature type="domain" description="CheR-type methyltransferase" evidence="5">
    <location>
        <begin position="245"/>
        <end position="491"/>
    </location>
</feature>
<dbReference type="SMART" id="SM00138">
    <property type="entry name" value="MeTrc"/>
    <property type="match status" value="1"/>
</dbReference>
<keyword evidence="1" id="KW-0378">Hydrolase</keyword>
<dbReference type="InterPro" id="IPR050903">
    <property type="entry name" value="Bact_Chemotaxis_MeTrfase"/>
</dbReference>
<dbReference type="GO" id="GO:0032259">
    <property type="term" value="P:methylation"/>
    <property type="evidence" value="ECO:0007669"/>
    <property type="project" value="UniProtKB-KW"/>
</dbReference>
<dbReference type="CDD" id="cd16434">
    <property type="entry name" value="CheB-CheR_fusion"/>
    <property type="match status" value="1"/>
</dbReference>
<evidence type="ECO:0000313" key="7">
    <source>
        <dbReference type="Proteomes" id="UP000320225"/>
    </source>
</evidence>
<feature type="domain" description="CheB-type methylesterase" evidence="4">
    <location>
        <begin position="37"/>
        <end position="219"/>
    </location>
</feature>
<dbReference type="InterPro" id="IPR035965">
    <property type="entry name" value="PAS-like_dom_sf"/>
</dbReference>
<dbReference type="InterPro" id="IPR000014">
    <property type="entry name" value="PAS"/>
</dbReference>
<dbReference type="Gene3D" id="3.40.50.180">
    <property type="entry name" value="Methylesterase CheB, C-terminal domain"/>
    <property type="match status" value="1"/>
</dbReference>
<comment type="caution">
    <text evidence="6">The sequence shown here is derived from an EMBL/GenBank/DDBJ whole genome shotgun (WGS) entry which is preliminary data.</text>
</comment>
<reference evidence="6 7" key="1">
    <citation type="submission" date="2019-07" db="EMBL/GenBank/DDBJ databases">
        <title>Tepidimonas sediminis YIM 72259 draft genome.</title>
        <authorList>
            <person name="Da Costa M.S."/>
            <person name="Froufe H.J.C."/>
            <person name="Egas C."/>
            <person name="Albuquerque L."/>
        </authorList>
    </citation>
    <scope>NUCLEOTIDE SEQUENCE [LARGE SCALE GENOMIC DNA]</scope>
    <source>
        <strain evidence="6 7">YIM 72259</strain>
    </source>
</reference>
<dbReference type="Pfam" id="PF01739">
    <property type="entry name" value="CheR"/>
    <property type="match status" value="1"/>
</dbReference>
<dbReference type="PROSITE" id="PS50122">
    <property type="entry name" value="CHEB"/>
    <property type="match status" value="1"/>
</dbReference>
<dbReference type="InterPro" id="IPR000780">
    <property type="entry name" value="CheR_MeTrfase"/>
</dbReference>
<evidence type="ECO:0000313" key="6">
    <source>
        <dbReference type="EMBL" id="TSE26788.1"/>
    </source>
</evidence>
<dbReference type="RefSeq" id="WP_143893275.1">
    <property type="nucleotide sequence ID" value="NZ_VJND01000002.1"/>
</dbReference>
<dbReference type="SMART" id="SM00091">
    <property type="entry name" value="PAS"/>
    <property type="match status" value="2"/>
</dbReference>
<dbReference type="GO" id="GO:0008984">
    <property type="term" value="F:protein-glutamate methylesterase activity"/>
    <property type="evidence" value="ECO:0007669"/>
    <property type="project" value="InterPro"/>
</dbReference>
<proteinExistence type="predicted"/>
<dbReference type="PROSITE" id="PS50123">
    <property type="entry name" value="CHER"/>
    <property type="match status" value="1"/>
</dbReference>
<dbReference type="GO" id="GO:0008983">
    <property type="term" value="F:protein-glutamate O-methyltransferase activity"/>
    <property type="evidence" value="ECO:0007669"/>
    <property type="project" value="UniProtKB-EC"/>
</dbReference>
<evidence type="ECO:0000259" key="5">
    <source>
        <dbReference type="PROSITE" id="PS50123"/>
    </source>
</evidence>
<dbReference type="SUPFAM" id="SSF53335">
    <property type="entry name" value="S-adenosyl-L-methionine-dependent methyltransferases"/>
    <property type="match status" value="1"/>
</dbReference>